<dbReference type="HOGENOM" id="CLU_015390_1_0_1"/>
<dbReference type="FunFam" id="2.30.30.40:FF:000072">
    <property type="entry name" value="Unconventional Myosin IB"/>
    <property type="match status" value="1"/>
</dbReference>
<dbReference type="CDD" id="cd11778">
    <property type="entry name" value="SH3_Bzz1_2"/>
    <property type="match status" value="1"/>
</dbReference>
<organism evidence="11 12">
    <name type="scientific">Tetrapisispora phaffii (strain ATCC 24235 / CBS 4417 / NBRC 1672 / NRRL Y-8282 / UCD 70-5)</name>
    <name type="common">Yeast</name>
    <name type="synonym">Fabospora phaffii</name>
    <dbReference type="NCBI Taxonomy" id="1071381"/>
    <lineage>
        <taxon>Eukaryota</taxon>
        <taxon>Fungi</taxon>
        <taxon>Dikarya</taxon>
        <taxon>Ascomycota</taxon>
        <taxon>Saccharomycotina</taxon>
        <taxon>Saccharomycetes</taxon>
        <taxon>Saccharomycetales</taxon>
        <taxon>Saccharomycetaceae</taxon>
        <taxon>Tetrapisispora</taxon>
    </lineage>
</organism>
<dbReference type="RefSeq" id="XP_003684395.1">
    <property type="nucleotide sequence ID" value="XM_003684347.1"/>
</dbReference>
<dbReference type="Gene3D" id="2.30.30.40">
    <property type="entry name" value="SH3 Domains"/>
    <property type="match status" value="2"/>
</dbReference>
<dbReference type="GO" id="GO:0009651">
    <property type="term" value="P:response to salt stress"/>
    <property type="evidence" value="ECO:0007669"/>
    <property type="project" value="EnsemblFungi"/>
</dbReference>
<dbReference type="eggNOG" id="KOG3565">
    <property type="taxonomic scope" value="Eukaryota"/>
</dbReference>
<dbReference type="SMART" id="SM00326">
    <property type="entry name" value="SH3"/>
    <property type="match status" value="2"/>
</dbReference>
<dbReference type="Proteomes" id="UP000005666">
    <property type="component" value="Chromosome 2"/>
</dbReference>
<dbReference type="PANTHER" id="PTHR15735:SF21">
    <property type="entry name" value="PROTEIN NERVOUS WRECK"/>
    <property type="match status" value="1"/>
</dbReference>
<feature type="domain" description="F-BAR" evidence="10">
    <location>
        <begin position="6"/>
        <end position="272"/>
    </location>
</feature>
<evidence type="ECO:0000259" key="10">
    <source>
        <dbReference type="PROSITE" id="PS51741"/>
    </source>
</evidence>
<evidence type="ECO:0000313" key="11">
    <source>
        <dbReference type="EMBL" id="CCE61961.1"/>
    </source>
</evidence>
<dbReference type="GO" id="GO:0005543">
    <property type="term" value="F:phospholipid binding"/>
    <property type="evidence" value="ECO:0007669"/>
    <property type="project" value="EnsemblFungi"/>
</dbReference>
<dbReference type="GO" id="GO:0006897">
    <property type="term" value="P:endocytosis"/>
    <property type="evidence" value="ECO:0007669"/>
    <property type="project" value="EnsemblFungi"/>
</dbReference>
<evidence type="ECO:0000256" key="6">
    <source>
        <dbReference type="PROSITE-ProRule" id="PRU00192"/>
    </source>
</evidence>
<dbReference type="GO" id="GO:0030479">
    <property type="term" value="C:actin cortical patch"/>
    <property type="evidence" value="ECO:0007669"/>
    <property type="project" value="EnsemblFungi"/>
</dbReference>
<dbReference type="FunFam" id="1.20.1270.60:FF:000060">
    <property type="entry name" value="Actin polymerization protein Bzz1"/>
    <property type="match status" value="1"/>
</dbReference>
<dbReference type="EMBL" id="HE612857">
    <property type="protein sequence ID" value="CCE61961.1"/>
    <property type="molecule type" value="Genomic_DNA"/>
</dbReference>
<evidence type="ECO:0000313" key="12">
    <source>
        <dbReference type="Proteomes" id="UP000005666"/>
    </source>
</evidence>
<dbReference type="OMA" id="TPMMEEP"/>
<feature type="domain" description="SH3" evidence="9">
    <location>
        <begin position="499"/>
        <end position="561"/>
    </location>
</feature>
<dbReference type="PROSITE" id="PS50002">
    <property type="entry name" value="SH3"/>
    <property type="match status" value="2"/>
</dbReference>
<evidence type="ECO:0000256" key="2">
    <source>
        <dbReference type="ARBA" id="ARBA00023054"/>
    </source>
</evidence>
<feature type="region of interest" description="Disordered" evidence="8">
    <location>
        <begin position="458"/>
        <end position="484"/>
    </location>
</feature>
<dbReference type="GO" id="GO:0008047">
    <property type="term" value="F:enzyme activator activity"/>
    <property type="evidence" value="ECO:0007669"/>
    <property type="project" value="EnsemblFungi"/>
</dbReference>
<sequence>MSTVQLSIGNELKDSYKNTHSWVQNNIKWLRELETFYKKRAEIEREYSLKLSQLTSEYFNKKSASTVGLSVGDTPSTTPGSIEAATVVTWNEILTQTELVSKDHGKLGQQFESQVAAQIAGLFGKCDITLTKIEAFQNEITQKKTSSVQELEKGKKDYDASCVAMENARNKNTKSPGTKNQNKLNEKEAEMNISKNSYLIKINQSNRIKDKYYFQDVPECLDLLQDLNESRILLLNDIWRKASSYERTLAATVQNRMDASDSVVTQNKPHLSTAMFIKHNVRLWKEPADYVYKPSQVWHDDEKFSVPSEVEANDLRLKLARAKKTSILMMTKQNRIITIVKVKCSKKKIKSEEGENQGQELYEVLKNYLNVMAPFTSHETLKLKAEVEMESIQNNTPSEFDLSIDNINVSSQKKRGTFFKSLTGGLLSNDSPSLVSRSHSKSSKGHLSLFSGLSHKSVHSNEDHDNGISNISENDDSTSTYTTDTTSIKAPQAVIKSSSSSNSNKVLYQYNKQDADEISIDVGDSISLVQADTGSGWTRIKNNTTGEEGLVPTSYVEIKTQESRGPAPVAPPSRRKTTTTRKVQALYDYEAQGDDEISISVGDTITVIKGDDGSGWTFGELNGIKGLFPSSYCK</sequence>
<dbReference type="PRINTS" id="PR00452">
    <property type="entry name" value="SH3DOMAIN"/>
</dbReference>
<feature type="domain" description="SH3" evidence="9">
    <location>
        <begin position="578"/>
        <end position="634"/>
    </location>
</feature>
<evidence type="ECO:0000256" key="4">
    <source>
        <dbReference type="ARBA" id="ARBA00061387"/>
    </source>
</evidence>
<evidence type="ECO:0000256" key="1">
    <source>
        <dbReference type="ARBA" id="ARBA00022443"/>
    </source>
</evidence>
<dbReference type="Pfam" id="PF00611">
    <property type="entry name" value="FCH"/>
    <property type="match status" value="1"/>
</dbReference>
<dbReference type="SUPFAM" id="SSF50044">
    <property type="entry name" value="SH3-domain"/>
    <property type="match status" value="2"/>
</dbReference>
<dbReference type="InterPro" id="IPR001060">
    <property type="entry name" value="FCH_dom"/>
</dbReference>
<proteinExistence type="inferred from homology"/>
<dbReference type="GO" id="GO:0005886">
    <property type="term" value="C:plasma membrane"/>
    <property type="evidence" value="ECO:0007669"/>
    <property type="project" value="EnsemblFungi"/>
</dbReference>
<gene>
    <name evidence="11" type="primary">TPHA0B02890</name>
    <name evidence="11" type="ordered locus">TPHA_0B02890</name>
</gene>
<dbReference type="GeneID" id="11534703"/>
<dbReference type="GO" id="GO:0045010">
    <property type="term" value="P:actin nucleation"/>
    <property type="evidence" value="ECO:0007669"/>
    <property type="project" value="EnsemblFungi"/>
</dbReference>
<accession>G8BPN0</accession>
<keyword evidence="2 7" id="KW-0175">Coiled coil</keyword>
<dbReference type="CDD" id="cd11912">
    <property type="entry name" value="SH3_Bzz1_1"/>
    <property type="match status" value="1"/>
</dbReference>
<dbReference type="AlphaFoldDB" id="G8BPN0"/>
<dbReference type="InterPro" id="IPR036028">
    <property type="entry name" value="SH3-like_dom_sf"/>
</dbReference>
<dbReference type="KEGG" id="tpf:TPHA_0B02890"/>
<dbReference type="STRING" id="1071381.G8BPN0"/>
<dbReference type="PANTHER" id="PTHR15735">
    <property type="entry name" value="FCH AND DOUBLE SH3 DOMAINS PROTEIN"/>
    <property type="match status" value="1"/>
</dbReference>
<name>G8BPN0_TETPH</name>
<dbReference type="OrthoDB" id="8783038at2759"/>
<reference evidence="11 12" key="1">
    <citation type="journal article" date="2011" name="Proc. Natl. Acad. Sci. U.S.A.">
        <title>Evolutionary erosion of yeast sex chromosomes by mating-type switching accidents.</title>
        <authorList>
            <person name="Gordon J.L."/>
            <person name="Armisen D."/>
            <person name="Proux-Wera E."/>
            <person name="Oheigeartaigh S.S."/>
            <person name="Byrne K.P."/>
            <person name="Wolfe K.H."/>
        </authorList>
    </citation>
    <scope>NUCLEOTIDE SEQUENCE [LARGE SCALE GENOMIC DNA]</scope>
    <source>
        <strain evidence="12">ATCC 24235 / CBS 4417 / NBRC 1672 / NRRL Y-8282 / UCD 70-5</strain>
    </source>
</reference>
<dbReference type="InterPro" id="IPR027267">
    <property type="entry name" value="AH/BAR_dom_sf"/>
</dbReference>
<dbReference type="GO" id="GO:0030833">
    <property type="term" value="P:regulation of actin filament polymerization"/>
    <property type="evidence" value="ECO:0007669"/>
    <property type="project" value="TreeGrafter"/>
</dbReference>
<dbReference type="InterPro" id="IPR035459">
    <property type="entry name" value="Bzz1_SH3_1"/>
</dbReference>
<dbReference type="SUPFAM" id="SSF103657">
    <property type="entry name" value="BAR/IMD domain-like"/>
    <property type="match status" value="1"/>
</dbReference>
<keyword evidence="12" id="KW-1185">Reference proteome</keyword>
<evidence type="ECO:0000256" key="7">
    <source>
        <dbReference type="PROSITE-ProRule" id="PRU01077"/>
    </source>
</evidence>
<comment type="similarity">
    <text evidence="4">Belongs to the BZZ1 family.</text>
</comment>
<dbReference type="Pfam" id="PF00018">
    <property type="entry name" value="SH3_1"/>
    <property type="match status" value="1"/>
</dbReference>
<dbReference type="SMART" id="SM00055">
    <property type="entry name" value="FCH"/>
    <property type="match status" value="1"/>
</dbReference>
<keyword evidence="1 6" id="KW-0728">SH3 domain</keyword>
<evidence type="ECO:0000256" key="8">
    <source>
        <dbReference type="SAM" id="MobiDB-lite"/>
    </source>
</evidence>
<evidence type="ECO:0000256" key="5">
    <source>
        <dbReference type="ARBA" id="ARBA00074946"/>
    </source>
</evidence>
<dbReference type="InterPro" id="IPR031160">
    <property type="entry name" value="F_BAR_dom"/>
</dbReference>
<dbReference type="Pfam" id="PF14604">
    <property type="entry name" value="SH3_9"/>
    <property type="match status" value="1"/>
</dbReference>
<evidence type="ECO:0000259" key="9">
    <source>
        <dbReference type="PROSITE" id="PS50002"/>
    </source>
</evidence>
<comment type="function">
    <text evidence="3">Plays a role in endocytosis and trafficking to the vacuole. Functions with type I myosins to restore polarity of the actin cytoskeleton after NaCl stress.</text>
</comment>
<dbReference type="InterPro" id="IPR001452">
    <property type="entry name" value="SH3_domain"/>
</dbReference>
<dbReference type="Gene3D" id="1.20.1270.60">
    <property type="entry name" value="Arfaptin homology (AH) domain/BAR domain"/>
    <property type="match status" value="1"/>
</dbReference>
<evidence type="ECO:0000256" key="3">
    <source>
        <dbReference type="ARBA" id="ARBA00054085"/>
    </source>
</evidence>
<protein>
    <recommendedName>
        <fullName evidence="5">Protein BZZ1</fullName>
    </recommendedName>
</protein>
<dbReference type="PROSITE" id="PS51741">
    <property type="entry name" value="F_BAR"/>
    <property type="match status" value="1"/>
</dbReference>